<feature type="coiled-coil region" evidence="1">
    <location>
        <begin position="600"/>
        <end position="627"/>
    </location>
</feature>
<sequence length="686" mass="74283">MQFEFGDDLGLFLKDGIIALAEALTLSDSRPGYLAGLFLLLTVIAGILYLRRTSRQVKAVKELDARVRKHDGIEAFAEGYDEFRASLRENYRTNRDREAVWEAFDEFNETVVPDDIDGPLRLRNSIRPASFLNVEDLEFGPGIYRIFPNTFVSAGLLLTFLGLVAALHQFSQSLNVGSGGMDRAMQDFMQIASAKFVMSLVGLFCSIIFTFLLRARQNRIEAALNRLCTGIERRLVFVSLEDIGFRQLRAATEQREHLREIGTGMIAQLREPLDALPEAITTAISSKMDPIFDRVSTMGTSNMEGLVGDLSQQLSHSVGNALTRASDSLGEATDRIGLMVDRMNTSNSQAGDGLRDALDEMARAITEMRTEVAASGRTASEAMNDGADRLLSVMNDTLSSIRDNTGQGAEAMRAAADEMKDAAEGFRKTLESASQESAEAARQRMAASSDEAGQAITGAGRTLLDSFNQTSQDIAKLGTEMGDVIGEKLLSRLEDIGTRLSEMAEAVQRGASGAQSAAQGMNTGASAIQGASEGFRSASQSLTAAAEPIRASQERIENTLRRAGDLVETVSETLMQNSASVAENAAHVLESAQTALGSEREGIRRNLEATRAVIEQLSDEAEKLDQIDIMLGRALKEYNAQLDSALGSAQDHVGQMRDALAPGLDTLKSVVEQAETFIPRQPRGQA</sequence>
<feature type="transmembrane region" description="Helical" evidence="2">
    <location>
        <begin position="151"/>
        <end position="171"/>
    </location>
</feature>
<accession>A0A0P1I0W5</accession>
<gene>
    <name evidence="3" type="ORF">PH7735_00292</name>
</gene>
<keyword evidence="2" id="KW-0812">Transmembrane</keyword>
<dbReference type="GeneID" id="83879383"/>
<protein>
    <submittedName>
        <fullName evidence="3">Virulence factor Mce family protein</fullName>
    </submittedName>
</protein>
<dbReference type="AlphaFoldDB" id="A0A0P1I0W5"/>
<keyword evidence="2" id="KW-0472">Membrane</keyword>
<dbReference type="STRING" id="1715693.PH7735_00292"/>
<evidence type="ECO:0000313" key="3">
    <source>
        <dbReference type="EMBL" id="CUJ83670.1"/>
    </source>
</evidence>
<dbReference type="Proteomes" id="UP000051870">
    <property type="component" value="Unassembled WGS sequence"/>
</dbReference>
<evidence type="ECO:0000256" key="1">
    <source>
        <dbReference type="SAM" id="Coils"/>
    </source>
</evidence>
<keyword evidence="2" id="KW-1133">Transmembrane helix</keyword>
<dbReference type="RefSeq" id="WP_058309556.1">
    <property type="nucleotide sequence ID" value="NZ_CYTW01000001.1"/>
</dbReference>
<proteinExistence type="predicted"/>
<dbReference type="EMBL" id="CYTW01000001">
    <property type="protein sequence ID" value="CUJ83670.1"/>
    <property type="molecule type" value="Genomic_DNA"/>
</dbReference>
<reference evidence="4" key="1">
    <citation type="submission" date="2015-09" db="EMBL/GenBank/DDBJ databases">
        <authorList>
            <person name="Rodrigo-Torres Lidia"/>
            <person name="Arahal R.David."/>
        </authorList>
    </citation>
    <scope>NUCLEOTIDE SEQUENCE [LARGE SCALE GENOMIC DNA]</scope>
    <source>
        <strain evidence="4">CECT 7735</strain>
    </source>
</reference>
<dbReference type="Gene3D" id="1.20.120.20">
    <property type="entry name" value="Apolipoprotein"/>
    <property type="match status" value="1"/>
</dbReference>
<keyword evidence="4" id="KW-1185">Reference proteome</keyword>
<evidence type="ECO:0000256" key="2">
    <source>
        <dbReference type="SAM" id="Phobius"/>
    </source>
</evidence>
<keyword evidence="1" id="KW-0175">Coiled coil</keyword>
<feature type="transmembrane region" description="Helical" evidence="2">
    <location>
        <begin position="191"/>
        <end position="213"/>
    </location>
</feature>
<evidence type="ECO:0000313" key="4">
    <source>
        <dbReference type="Proteomes" id="UP000051870"/>
    </source>
</evidence>
<organism evidence="3 4">
    <name type="scientific">Shimia thalassica</name>
    <dbReference type="NCBI Taxonomy" id="1715693"/>
    <lineage>
        <taxon>Bacteria</taxon>
        <taxon>Pseudomonadati</taxon>
        <taxon>Pseudomonadota</taxon>
        <taxon>Alphaproteobacteria</taxon>
        <taxon>Rhodobacterales</taxon>
        <taxon>Roseobacteraceae</taxon>
    </lineage>
</organism>
<feature type="transmembrane region" description="Helical" evidence="2">
    <location>
        <begin position="32"/>
        <end position="50"/>
    </location>
</feature>
<name>A0A0P1I0W5_9RHOB</name>